<dbReference type="Gene3D" id="3.20.20.70">
    <property type="entry name" value="Aldolase class I"/>
    <property type="match status" value="1"/>
</dbReference>
<keyword evidence="1" id="KW-0285">Flavoprotein</keyword>
<protein>
    <submittedName>
        <fullName evidence="4">NADH:flavin oxidoreductase</fullName>
    </submittedName>
</protein>
<sequence>MSEKYNKLFTPMTLKPGVTLDSRFVLAPMVANASTKEGFVTSEDLAFMARRNQSASLLITGSANVFPQGNAFGFGLGNEDERYLPGLKSLAQTMKAQGGTAILQLFHPGRGASYSYEENRLVYAPSSKAFDFLTYPVTELTTAQIENLITAFSQAALRAYQAGFDGVEIHGANHFLLQQFFSKFSNERNDRWGGDFERRCQLTLDVLRAVQAVIAKEATRPFLIGYRLSPEEIHGENIGYLLEDSLLLLEKVLALDVDYVSISLFGPNGYRKKAEQGKFKGQIINQVIREKVAGRVPLIVAGDITSPEKALDALNYGDLVALASLAIVEPDFKMKLAENRLVDISLDVTNRVEDLALAPAFKTKTSILLRNGTITEATVAALNEGLAKKE</sequence>
<dbReference type="EMBL" id="JBHSGS010000001">
    <property type="protein sequence ID" value="MFC4718159.1"/>
    <property type="molecule type" value="Genomic_DNA"/>
</dbReference>
<dbReference type="InterPro" id="IPR001155">
    <property type="entry name" value="OxRdtase_FMN_N"/>
</dbReference>
<dbReference type="InterPro" id="IPR013785">
    <property type="entry name" value="Aldolase_TIM"/>
</dbReference>
<proteinExistence type="predicted"/>
<reference evidence="5" key="1">
    <citation type="journal article" date="2019" name="Int. J. Syst. Evol. Microbiol.">
        <title>The Global Catalogue of Microorganisms (GCM) 10K type strain sequencing project: providing services to taxonomists for standard genome sequencing and annotation.</title>
        <authorList>
            <consortium name="The Broad Institute Genomics Platform"/>
            <consortium name="The Broad Institute Genome Sequencing Center for Infectious Disease"/>
            <person name="Wu L."/>
            <person name="Ma J."/>
        </authorList>
    </citation>
    <scope>NUCLEOTIDE SEQUENCE [LARGE SCALE GENOMIC DNA]</scope>
    <source>
        <strain evidence="5">CGMCC 1.19032</strain>
    </source>
</reference>
<feature type="domain" description="NADH:flavin oxidoreductase/NADH oxidase N-terminal" evidence="3">
    <location>
        <begin position="7"/>
        <end position="340"/>
    </location>
</feature>
<dbReference type="RefSeq" id="WP_204655077.1">
    <property type="nucleotide sequence ID" value="NZ_JAFBFD010000054.1"/>
</dbReference>
<organism evidence="4 5">
    <name type="scientific">Enterococcus lemanii</name>
    <dbReference type="NCBI Taxonomy" id="1159752"/>
    <lineage>
        <taxon>Bacteria</taxon>
        <taxon>Bacillati</taxon>
        <taxon>Bacillota</taxon>
        <taxon>Bacilli</taxon>
        <taxon>Lactobacillales</taxon>
        <taxon>Enterococcaceae</taxon>
        <taxon>Enterococcus</taxon>
    </lineage>
</organism>
<evidence type="ECO:0000313" key="5">
    <source>
        <dbReference type="Proteomes" id="UP001595969"/>
    </source>
</evidence>
<dbReference type="PANTHER" id="PTHR43656">
    <property type="entry name" value="BINDING OXIDOREDUCTASE, PUTATIVE (AFU_ORTHOLOGUE AFUA_2G08260)-RELATED"/>
    <property type="match status" value="1"/>
</dbReference>
<dbReference type="Pfam" id="PF00724">
    <property type="entry name" value="Oxidored_FMN"/>
    <property type="match status" value="1"/>
</dbReference>
<gene>
    <name evidence="4" type="ORF">ACFO5I_00020</name>
</gene>
<comment type="caution">
    <text evidence="4">The sequence shown here is derived from an EMBL/GenBank/DDBJ whole genome shotgun (WGS) entry which is preliminary data.</text>
</comment>
<dbReference type="PANTHER" id="PTHR43656:SF2">
    <property type="entry name" value="BINDING OXIDOREDUCTASE, PUTATIVE (AFU_ORTHOLOGUE AFUA_2G08260)-RELATED"/>
    <property type="match status" value="1"/>
</dbReference>
<keyword evidence="5" id="KW-1185">Reference proteome</keyword>
<name>A0ABV9MSY5_9ENTE</name>
<evidence type="ECO:0000256" key="2">
    <source>
        <dbReference type="ARBA" id="ARBA00023002"/>
    </source>
</evidence>
<keyword evidence="2" id="KW-0560">Oxidoreductase</keyword>
<dbReference type="Proteomes" id="UP001595969">
    <property type="component" value="Unassembled WGS sequence"/>
</dbReference>
<dbReference type="SUPFAM" id="SSF51395">
    <property type="entry name" value="FMN-linked oxidoreductases"/>
    <property type="match status" value="1"/>
</dbReference>
<dbReference type="InterPro" id="IPR051799">
    <property type="entry name" value="NADH_flavin_oxidoreductase"/>
</dbReference>
<evidence type="ECO:0000256" key="1">
    <source>
        <dbReference type="ARBA" id="ARBA00022630"/>
    </source>
</evidence>
<evidence type="ECO:0000259" key="3">
    <source>
        <dbReference type="Pfam" id="PF00724"/>
    </source>
</evidence>
<evidence type="ECO:0000313" key="4">
    <source>
        <dbReference type="EMBL" id="MFC4718159.1"/>
    </source>
</evidence>
<accession>A0ABV9MSY5</accession>